<keyword evidence="2" id="KW-0812">Transmembrane</keyword>
<feature type="transmembrane region" description="Helical" evidence="2">
    <location>
        <begin position="657"/>
        <end position="680"/>
    </location>
</feature>
<dbReference type="PANTHER" id="PTHR37813">
    <property type="entry name" value="FELS-2 PROPHAGE PROTEIN"/>
    <property type="match status" value="1"/>
</dbReference>
<accession>A0A291BV47</accession>
<feature type="transmembrane region" description="Helical" evidence="2">
    <location>
        <begin position="719"/>
        <end position="740"/>
    </location>
</feature>
<dbReference type="EMBL" id="CP023483">
    <property type="protein sequence ID" value="ATF25044.1"/>
    <property type="molecule type" value="Genomic_DNA"/>
</dbReference>
<evidence type="ECO:0000313" key="4">
    <source>
        <dbReference type="EMBL" id="ATF25044.1"/>
    </source>
</evidence>
<feature type="coiled-coil region" evidence="1">
    <location>
        <begin position="105"/>
        <end position="139"/>
    </location>
</feature>
<dbReference type="Gene3D" id="1.20.120.20">
    <property type="entry name" value="Apolipoprotein"/>
    <property type="match status" value="1"/>
</dbReference>
<dbReference type="Proteomes" id="UP000243591">
    <property type="component" value="Chromosome"/>
</dbReference>
<keyword evidence="2" id="KW-1133">Transmembrane helix</keyword>
<organism evidence="4 5">
    <name type="scientific">Brochothrix thermosphacta</name>
    <name type="common">Microbacterium thermosphactum</name>
    <dbReference type="NCBI Taxonomy" id="2756"/>
    <lineage>
        <taxon>Bacteria</taxon>
        <taxon>Bacillati</taxon>
        <taxon>Bacillota</taxon>
        <taxon>Bacilli</taxon>
        <taxon>Bacillales</taxon>
        <taxon>Listeriaceae</taxon>
        <taxon>Brochothrix</taxon>
    </lineage>
</organism>
<protein>
    <recommendedName>
        <fullName evidence="3">Tape measure protein N-terminal domain-containing protein</fullName>
    </recommendedName>
</protein>
<keyword evidence="5" id="KW-1185">Reference proteome</keyword>
<evidence type="ECO:0000256" key="2">
    <source>
        <dbReference type="SAM" id="Phobius"/>
    </source>
</evidence>
<evidence type="ECO:0000256" key="1">
    <source>
        <dbReference type="SAM" id="Coils"/>
    </source>
</evidence>
<evidence type="ECO:0000259" key="3">
    <source>
        <dbReference type="Pfam" id="PF20155"/>
    </source>
</evidence>
<sequence length="1318" mass="140940">MADAKRGKVYGAMAIGIDLESAGFQKSLAATTRAVKATMSEMKAQMSIVQATGTELDKLETKYNATNKVIEAQEKELAGLHAKHQTAIKDFGETSKQATDMATKINNVVAKNQAYHAQLEKVSEELAEYKSKTTEVSREMKLQATESDSLARSMRAQGNETGALKVEYDSLSSTIRSRNVLIDEEKRKLTELKSSKGADATETREQAIKVRDLQSANGEAVQSQSKLKDSMKGLDGAIADTSSGYSNMFAVFKGSFLASGIMSIITTIGSTIKNSIGSAIERIDKIDTATKSLTQLTGSAAKAEEIMKSVSAVIKGTPIAMDAMTESTKGLIASGMNASKVEGVLRATTDAAYGLGKGEESIGQISDAFKALQASGTASLGDLARLTDANVPAIKILANQYGMSVEDMKKKITSGALKSEEVIDKLVQGMENGTKGSNGATIALAGQAKTAGDSISGSFANMKSAINRSIANIITPFKGIMIKGMTDGGAVIEKMFGGMGGYIQTAMDKVKSFGSTFKTVLGNGLEGEKVDILSKYFDIGTVSAIIDNIGKIKEKFADFKAALKGGTGNVFGSFKESFEVMKTVIMSAMPAIKSTITGAITTFKAVFNTLKPFIMPIITQIVDIFKGIFTTLKAFWAENGTMIITAITNVIKGIQTAIQFILPIIKPVLAVIFSIISGVISNIKGVIQGGLSIIMGVIKIFAGLFTGNFSKMWEGIKQVFAGAIKFVWNAVNLLLVGRVLKGIKLLATGAKTAISGMWAGIKGFFTNGVSTVWNIYKSMPTRILNGFKTLGTGAKNVVSSMWSGIKGFFSKGISSVWNGMKSLPSKVVNLFKNMKNGVFGWVKKMIDKVKDMPHRMAEGIKNGASALKNKFKSMFVGVVNVISKPVNGILGGINWVLDKVGATELPTWDVPAYAKGTDSHAGGLAMINDGKGKNYKEAVQNPDGSTFIAQGRNVVMPLQKGAKVLNGNDTQSLMQSMNIPHYANGIGNWFSGAWDSTKNVASKAWGATKEFAGDIWDYAKNPMKIVKDVVNSTLKPILGTMSKTPLSIAKGAVNTTFGGMGNWIKGIFEESGGTSGNVTGGAKAWIPNIRKAAKRMNVDLTPFGMESILKRITKESNGSASIVNNWDSNAKAGMPSKGLLQYIQPTLNSWVPKGVKSDLGNGYTQLLAMFNDSNWLRDINMPKGWGPTGIKRYANGGFINKHQIAEIGEEGEEVIIPLGINRRDRAIQLLHKTMDRLGVSRDSGNSIVQKGGNTNSVTTVVSDNSELAALLTQQNSLLTQLVNKDNNTYLDSKKLEPAITKQQQSKDTTRNFFKGVTN</sequence>
<dbReference type="Pfam" id="PF20155">
    <property type="entry name" value="TMP_3"/>
    <property type="match status" value="1"/>
</dbReference>
<dbReference type="KEGG" id="bths:CNY62_00875"/>
<feature type="domain" description="Tape measure protein N-terminal" evidence="3">
    <location>
        <begin position="278"/>
        <end position="473"/>
    </location>
</feature>
<dbReference type="NCBIfam" id="TIGR02675">
    <property type="entry name" value="tape_meas_nterm"/>
    <property type="match status" value="1"/>
</dbReference>
<keyword evidence="1" id="KW-0175">Coiled coil</keyword>
<gene>
    <name evidence="4" type="ORF">CNY62_00875</name>
</gene>
<dbReference type="InterPro" id="IPR013491">
    <property type="entry name" value="Tape_meas_N"/>
</dbReference>
<dbReference type="OrthoDB" id="2365904at2"/>
<keyword evidence="2" id="KW-0472">Membrane</keyword>
<proteinExistence type="predicted"/>
<name>A0A291BV47_BROTH</name>
<reference evidence="4 5" key="1">
    <citation type="submission" date="2017-09" db="EMBL/GenBank/DDBJ databases">
        <title>Complete Genome Sequences of Two Strains of the Meat Spoilage Bacterium Brochothrix thermosphacta Isolated from Ground Chicken.</title>
        <authorList>
            <person name="Paoli G.C."/>
            <person name="Wijey C."/>
            <person name="Chen C.-Y."/>
            <person name="Nguyen L."/>
            <person name="Yan X."/>
            <person name="Irwin P.L."/>
        </authorList>
    </citation>
    <scope>NUCLEOTIDE SEQUENCE [LARGE SCALE GENOMIC DNA]</scope>
    <source>
        <strain evidence="4 5">BI</strain>
    </source>
</reference>
<dbReference type="RefSeq" id="WP_096699187.1">
    <property type="nucleotide sequence ID" value="NZ_CP023483.1"/>
</dbReference>
<evidence type="ECO:0000313" key="5">
    <source>
        <dbReference type="Proteomes" id="UP000243591"/>
    </source>
</evidence>
<feature type="transmembrane region" description="Helical" evidence="2">
    <location>
        <begin position="686"/>
        <end position="707"/>
    </location>
</feature>
<dbReference type="PANTHER" id="PTHR37813:SF1">
    <property type="entry name" value="FELS-2 PROPHAGE PROTEIN"/>
    <property type="match status" value="1"/>
</dbReference>